<evidence type="ECO:0000313" key="16">
    <source>
        <dbReference type="Proteomes" id="UP000184184"/>
    </source>
</evidence>
<keyword evidence="11 12" id="KW-0472">Membrane</keyword>
<dbReference type="SUPFAM" id="SSF55874">
    <property type="entry name" value="ATPase domain of HSP90 chaperone/DNA topoisomerase II/histidine kinase"/>
    <property type="match status" value="1"/>
</dbReference>
<dbReference type="RefSeq" id="WP_073200972.1">
    <property type="nucleotide sequence ID" value="NZ_FRCZ01000002.1"/>
</dbReference>
<evidence type="ECO:0000256" key="5">
    <source>
        <dbReference type="ARBA" id="ARBA00022553"/>
    </source>
</evidence>
<dbReference type="GO" id="GO:0005886">
    <property type="term" value="C:plasma membrane"/>
    <property type="evidence" value="ECO:0007669"/>
    <property type="project" value="UniProtKB-SubCell"/>
</dbReference>
<dbReference type="InterPro" id="IPR050640">
    <property type="entry name" value="Bact_2-comp_sensor_kinase"/>
</dbReference>
<dbReference type="CDD" id="cd06225">
    <property type="entry name" value="HAMP"/>
    <property type="match status" value="1"/>
</dbReference>
<keyword evidence="7" id="KW-0547">Nucleotide-binding</keyword>
<protein>
    <recommendedName>
        <fullName evidence="3">histidine kinase</fullName>
        <ecNumber evidence="3">2.7.13.3</ecNumber>
    </recommendedName>
</protein>
<evidence type="ECO:0000256" key="4">
    <source>
        <dbReference type="ARBA" id="ARBA00022475"/>
    </source>
</evidence>
<dbReference type="Gene3D" id="3.30.565.10">
    <property type="entry name" value="Histidine kinase-like ATPase, C-terminal domain"/>
    <property type="match status" value="1"/>
</dbReference>
<evidence type="ECO:0000256" key="12">
    <source>
        <dbReference type="SAM" id="Phobius"/>
    </source>
</evidence>
<dbReference type="SMART" id="SM00387">
    <property type="entry name" value="HATPase_c"/>
    <property type="match status" value="1"/>
</dbReference>
<dbReference type="Gene3D" id="1.10.287.130">
    <property type="match status" value="1"/>
</dbReference>
<evidence type="ECO:0000256" key="11">
    <source>
        <dbReference type="ARBA" id="ARBA00023136"/>
    </source>
</evidence>
<evidence type="ECO:0000256" key="1">
    <source>
        <dbReference type="ARBA" id="ARBA00000085"/>
    </source>
</evidence>
<feature type="transmembrane region" description="Helical" evidence="12">
    <location>
        <begin position="295"/>
        <end position="320"/>
    </location>
</feature>
<evidence type="ECO:0000256" key="7">
    <source>
        <dbReference type="ARBA" id="ARBA00022741"/>
    </source>
</evidence>
<sequence>MFRKIREYYLNLRLKYKMVILTSLVLLAFSIGGLSILQYAFNLYNKEIYRQSAQALQVSTNSVEAELKKMERLSYQISTDSYVQSYLQELSSTDSSYDKFMIGNELRKRLLHIGALNKYVQSIQVYDVFDKEYASGNFMLNMSKERLQTMKEVAREEEGGVNWVSPSGNDQTVMAVRDIREYLEFSFDRLGTVGVRVDIHEIMNELTNNLEEQETDFLIFDKNDNTVFANEHRIDSINPSEYMNKNEQGYQIIKYKGERYFLTYSEANHLDWTYMILTPYSNLFTVITKARTAVFLTYFGLFLLMIFLGTKFTGTIINPIESLNKKMKKVQTGDLDYYDVGMETELTRDEAGQMHENFKKMMNQINYLIGENYKKQLLIKESEFKTLQAQVNPHFLYNTLESINWSAKIVGEKKISQMAESLGYVLRASINMKDTLISLEEELSIAEHYITIQSYRFEERLEFSKDIPDSYLSEQVPKFIIQPLVENAIRYGLQEMIGVCKIQLSVMEEKGFFIIHVEDNGPGMQKAFLEQIETGEYQPKGTGIGLRNINERIKLLFGEEYGLKVDSVIGKGTKVSIMLPKEEKQAYVQSIVSR</sequence>
<dbReference type="PANTHER" id="PTHR34220">
    <property type="entry name" value="SENSOR HISTIDINE KINASE YPDA"/>
    <property type="match status" value="1"/>
</dbReference>
<name>A0A1M7MTB9_9BACI</name>
<dbReference type="AlphaFoldDB" id="A0A1M7MTB9"/>
<keyword evidence="16" id="KW-1185">Reference proteome</keyword>
<comment type="catalytic activity">
    <reaction evidence="1">
        <text>ATP + protein L-histidine = ADP + protein N-phospho-L-histidine.</text>
        <dbReference type="EC" id="2.7.13.3"/>
    </reaction>
</comment>
<evidence type="ECO:0000256" key="8">
    <source>
        <dbReference type="ARBA" id="ARBA00022777"/>
    </source>
</evidence>
<dbReference type="GO" id="GO:0005524">
    <property type="term" value="F:ATP binding"/>
    <property type="evidence" value="ECO:0007669"/>
    <property type="project" value="UniProtKB-KW"/>
</dbReference>
<gene>
    <name evidence="15" type="ORF">SAMN05216179_1354</name>
</gene>
<dbReference type="PROSITE" id="PS50885">
    <property type="entry name" value="HAMP"/>
    <property type="match status" value="1"/>
</dbReference>
<dbReference type="OrthoDB" id="9776552at2"/>
<reference evidence="15 16" key="1">
    <citation type="submission" date="2016-11" db="EMBL/GenBank/DDBJ databases">
        <authorList>
            <person name="Jaros S."/>
            <person name="Januszkiewicz K."/>
            <person name="Wedrychowicz H."/>
        </authorList>
    </citation>
    <scope>NUCLEOTIDE SEQUENCE [LARGE SCALE GENOMIC DNA]</scope>
    <source>
        <strain evidence="15 16">CGMCC 1.10681</strain>
    </source>
</reference>
<evidence type="ECO:0000256" key="10">
    <source>
        <dbReference type="ARBA" id="ARBA00023012"/>
    </source>
</evidence>
<feature type="domain" description="Histidine kinase" evidence="13">
    <location>
        <begin position="480"/>
        <end position="583"/>
    </location>
</feature>
<dbReference type="InterPro" id="IPR036890">
    <property type="entry name" value="HATPase_C_sf"/>
</dbReference>
<dbReference type="InterPro" id="IPR003660">
    <property type="entry name" value="HAMP_dom"/>
</dbReference>
<dbReference type="InterPro" id="IPR003594">
    <property type="entry name" value="HATPase_dom"/>
</dbReference>
<keyword evidence="6" id="KW-0808">Transferase</keyword>
<evidence type="ECO:0000259" key="13">
    <source>
        <dbReference type="PROSITE" id="PS50109"/>
    </source>
</evidence>
<keyword evidence="4" id="KW-1003">Cell membrane</keyword>
<keyword evidence="8 15" id="KW-0418">Kinase</keyword>
<feature type="domain" description="HAMP" evidence="14">
    <location>
        <begin position="314"/>
        <end position="370"/>
    </location>
</feature>
<dbReference type="InterPro" id="IPR004358">
    <property type="entry name" value="Sig_transdc_His_kin-like_C"/>
</dbReference>
<accession>A0A1M7MTB9</accession>
<keyword evidence="10" id="KW-0902">Two-component regulatory system</keyword>
<evidence type="ECO:0000313" key="15">
    <source>
        <dbReference type="EMBL" id="SHM94260.1"/>
    </source>
</evidence>
<evidence type="ECO:0000256" key="9">
    <source>
        <dbReference type="ARBA" id="ARBA00022840"/>
    </source>
</evidence>
<dbReference type="PRINTS" id="PR00344">
    <property type="entry name" value="BCTRLSENSOR"/>
</dbReference>
<dbReference type="Pfam" id="PF02518">
    <property type="entry name" value="HATPase_c"/>
    <property type="match status" value="1"/>
</dbReference>
<dbReference type="EMBL" id="FRCZ01000002">
    <property type="protein sequence ID" value="SHM94260.1"/>
    <property type="molecule type" value="Genomic_DNA"/>
</dbReference>
<dbReference type="InterPro" id="IPR010559">
    <property type="entry name" value="Sig_transdc_His_kin_internal"/>
</dbReference>
<evidence type="ECO:0000256" key="6">
    <source>
        <dbReference type="ARBA" id="ARBA00022679"/>
    </source>
</evidence>
<evidence type="ECO:0000256" key="3">
    <source>
        <dbReference type="ARBA" id="ARBA00012438"/>
    </source>
</evidence>
<dbReference type="GO" id="GO:0000155">
    <property type="term" value="F:phosphorelay sensor kinase activity"/>
    <property type="evidence" value="ECO:0007669"/>
    <property type="project" value="InterPro"/>
</dbReference>
<dbReference type="InterPro" id="IPR005467">
    <property type="entry name" value="His_kinase_dom"/>
</dbReference>
<dbReference type="PANTHER" id="PTHR34220:SF7">
    <property type="entry name" value="SENSOR HISTIDINE KINASE YPDA"/>
    <property type="match status" value="1"/>
</dbReference>
<keyword evidence="12" id="KW-0812">Transmembrane</keyword>
<feature type="transmembrane region" description="Helical" evidence="12">
    <location>
        <begin position="20"/>
        <end position="41"/>
    </location>
</feature>
<dbReference type="PROSITE" id="PS50109">
    <property type="entry name" value="HIS_KIN"/>
    <property type="match status" value="1"/>
</dbReference>
<keyword evidence="12" id="KW-1133">Transmembrane helix</keyword>
<dbReference type="Gene3D" id="3.30.450.20">
    <property type="entry name" value="PAS domain"/>
    <property type="match status" value="1"/>
</dbReference>
<organism evidence="15 16">
    <name type="scientific">Gracilibacillus kekensis</name>
    <dbReference type="NCBI Taxonomy" id="1027249"/>
    <lineage>
        <taxon>Bacteria</taxon>
        <taxon>Bacillati</taxon>
        <taxon>Bacillota</taxon>
        <taxon>Bacilli</taxon>
        <taxon>Bacillales</taxon>
        <taxon>Bacillaceae</taxon>
        <taxon>Gracilibacillus</taxon>
    </lineage>
</organism>
<dbReference type="Proteomes" id="UP000184184">
    <property type="component" value="Unassembled WGS sequence"/>
</dbReference>
<dbReference type="STRING" id="1027249.SAMN05216179_1354"/>
<keyword evidence="5" id="KW-0597">Phosphoprotein</keyword>
<keyword evidence="9" id="KW-0067">ATP-binding</keyword>
<evidence type="ECO:0000256" key="2">
    <source>
        <dbReference type="ARBA" id="ARBA00004651"/>
    </source>
</evidence>
<dbReference type="EC" id="2.7.13.3" evidence="3"/>
<proteinExistence type="predicted"/>
<comment type="subcellular location">
    <subcellularLocation>
        <location evidence="2">Cell membrane</location>
        <topology evidence="2">Multi-pass membrane protein</topology>
    </subcellularLocation>
</comment>
<dbReference type="Pfam" id="PF06580">
    <property type="entry name" value="His_kinase"/>
    <property type="match status" value="1"/>
</dbReference>
<evidence type="ECO:0000259" key="14">
    <source>
        <dbReference type="PROSITE" id="PS50885"/>
    </source>
</evidence>